<keyword evidence="3" id="KW-0378">Hydrolase</keyword>
<dbReference type="EMBL" id="CAMAPE010000016">
    <property type="protein sequence ID" value="CAH9082737.1"/>
    <property type="molecule type" value="Genomic_DNA"/>
</dbReference>
<feature type="region of interest" description="Disordered" evidence="4">
    <location>
        <begin position="574"/>
        <end position="603"/>
    </location>
</feature>
<proteinExistence type="inferred from homology"/>
<comment type="caution">
    <text evidence="6">The sequence shown here is derived from an EMBL/GenBank/DDBJ whole genome shotgun (WGS) entry which is preliminary data.</text>
</comment>
<dbReference type="PANTHER" id="PTHR48449:SF1">
    <property type="entry name" value="DUF1985 DOMAIN-CONTAINING PROTEIN"/>
    <property type="match status" value="1"/>
</dbReference>
<evidence type="ECO:0000256" key="4">
    <source>
        <dbReference type="SAM" id="MobiDB-lite"/>
    </source>
</evidence>
<dbReference type="OrthoDB" id="5065855at2759"/>
<feature type="compositionally biased region" description="Basic and acidic residues" evidence="4">
    <location>
        <begin position="494"/>
        <end position="503"/>
    </location>
</feature>
<evidence type="ECO:0000313" key="6">
    <source>
        <dbReference type="EMBL" id="CAH9082737.1"/>
    </source>
</evidence>
<dbReference type="SUPFAM" id="SSF54001">
    <property type="entry name" value="Cysteine proteinases"/>
    <property type="match status" value="1"/>
</dbReference>
<accession>A0A9P0Z154</accession>
<dbReference type="InterPro" id="IPR015410">
    <property type="entry name" value="DUF1985"/>
</dbReference>
<feature type="compositionally biased region" description="Acidic residues" evidence="4">
    <location>
        <begin position="432"/>
        <end position="444"/>
    </location>
</feature>
<protein>
    <recommendedName>
        <fullName evidence="5">Ubiquitin-like protease family profile domain-containing protein</fullName>
    </recommendedName>
</protein>
<evidence type="ECO:0000313" key="7">
    <source>
        <dbReference type="Proteomes" id="UP001152484"/>
    </source>
</evidence>
<reference evidence="6" key="1">
    <citation type="submission" date="2022-07" db="EMBL/GenBank/DDBJ databases">
        <authorList>
            <person name="Macas J."/>
            <person name="Novak P."/>
            <person name="Neumann P."/>
        </authorList>
    </citation>
    <scope>NUCLEOTIDE SEQUENCE</scope>
</reference>
<evidence type="ECO:0000256" key="1">
    <source>
        <dbReference type="ARBA" id="ARBA00005234"/>
    </source>
</evidence>
<dbReference type="InterPro" id="IPR038765">
    <property type="entry name" value="Papain-like_cys_pep_sf"/>
</dbReference>
<dbReference type="GO" id="GO:0006508">
    <property type="term" value="P:proteolysis"/>
    <property type="evidence" value="ECO:0007669"/>
    <property type="project" value="UniProtKB-KW"/>
</dbReference>
<dbReference type="Pfam" id="PF09331">
    <property type="entry name" value="DUF1985"/>
    <property type="match status" value="1"/>
</dbReference>
<feature type="region of interest" description="Disordered" evidence="4">
    <location>
        <begin position="296"/>
        <end position="366"/>
    </location>
</feature>
<dbReference type="Pfam" id="PF02902">
    <property type="entry name" value="Peptidase_C48"/>
    <property type="match status" value="1"/>
</dbReference>
<feature type="compositionally biased region" description="Acidic residues" evidence="4">
    <location>
        <begin position="462"/>
        <end position="472"/>
    </location>
</feature>
<dbReference type="PANTHER" id="PTHR48449">
    <property type="entry name" value="DUF1985 DOMAIN-CONTAINING PROTEIN"/>
    <property type="match status" value="1"/>
</dbReference>
<dbReference type="InterPro" id="IPR003653">
    <property type="entry name" value="Peptidase_C48_C"/>
</dbReference>
<feature type="compositionally biased region" description="Acidic residues" evidence="4">
    <location>
        <begin position="332"/>
        <end position="354"/>
    </location>
</feature>
<feature type="domain" description="Ubiquitin-like protease family profile" evidence="5">
    <location>
        <begin position="747"/>
        <end position="942"/>
    </location>
</feature>
<comment type="similarity">
    <text evidence="1">Belongs to the peptidase C48 family.</text>
</comment>
<dbReference type="Proteomes" id="UP001152484">
    <property type="component" value="Unassembled WGS sequence"/>
</dbReference>
<dbReference type="Gene3D" id="3.40.395.10">
    <property type="entry name" value="Adenoviral Proteinase, Chain A"/>
    <property type="match status" value="1"/>
</dbReference>
<organism evidence="6 7">
    <name type="scientific">Cuscuta europaea</name>
    <name type="common">European dodder</name>
    <dbReference type="NCBI Taxonomy" id="41803"/>
    <lineage>
        <taxon>Eukaryota</taxon>
        <taxon>Viridiplantae</taxon>
        <taxon>Streptophyta</taxon>
        <taxon>Embryophyta</taxon>
        <taxon>Tracheophyta</taxon>
        <taxon>Spermatophyta</taxon>
        <taxon>Magnoliopsida</taxon>
        <taxon>eudicotyledons</taxon>
        <taxon>Gunneridae</taxon>
        <taxon>Pentapetalae</taxon>
        <taxon>asterids</taxon>
        <taxon>lamiids</taxon>
        <taxon>Solanales</taxon>
        <taxon>Convolvulaceae</taxon>
        <taxon>Cuscuteae</taxon>
        <taxon>Cuscuta</taxon>
        <taxon>Cuscuta subgen. Cuscuta</taxon>
    </lineage>
</organism>
<evidence type="ECO:0000259" key="5">
    <source>
        <dbReference type="PROSITE" id="PS50600"/>
    </source>
</evidence>
<feature type="region of interest" description="Disordered" evidence="4">
    <location>
        <begin position="657"/>
        <end position="676"/>
    </location>
</feature>
<feature type="compositionally biased region" description="Acidic residues" evidence="4">
    <location>
        <begin position="520"/>
        <end position="531"/>
    </location>
</feature>
<dbReference type="PROSITE" id="PS50600">
    <property type="entry name" value="ULP_PROTEASE"/>
    <property type="match status" value="1"/>
</dbReference>
<keyword evidence="7" id="KW-1185">Reference proteome</keyword>
<feature type="compositionally biased region" description="Basic and acidic residues" evidence="4">
    <location>
        <begin position="532"/>
        <end position="552"/>
    </location>
</feature>
<dbReference type="AlphaFoldDB" id="A0A9P0Z154"/>
<dbReference type="GO" id="GO:0008234">
    <property type="term" value="F:cysteine-type peptidase activity"/>
    <property type="evidence" value="ECO:0007669"/>
    <property type="project" value="InterPro"/>
</dbReference>
<sequence length="979" mass="112360">MLRIEDIPWLSGQLILGLIGNFVTEVNGKTDDSVIRFNIKDSVISFQKHDLAVMCALKFGAVKPNISEELEGDIWTNYLGGKTTVTRADIQNALKNYKSTDDSRLTNDGVKLALLYIVSHCLFGNQAARPMKAYYINLVDDLDAFNAYPWGDDVWVDLVNKVKQSCEALDKGKADRVTFPGFIMAFQWWAFETFPGLAKAGLCKVIKGTRHIIPRTLKWEFKKKPTLEVLSEIIFKNDKFEWAQIVPTADEIAMIEEGNDINEEVMHLVINNVGRIDAQKPNTIVAKGKQKVMQAKVFKRKKTKAGRSTGKAIKSQEGPSRRRRNNTTVEKESDDDSSDQESDEGEETDSDDSSESGREADKYVFFMSKDSKSIKKSIRKQAKETARLVAEMKNMKKNQKKQEDLLKDVILMLNKMSQGVEKSEPTKATAEGDTDEEESGEEKEENEKEKEDDVIAMTGPDSENDVADMAVEEDTRLMNAEAEDGVVQNDDVVENEHASKEKQAANFQSEDSCVNKDADAEVEDDKEENEDAERNENEMQEKNTEEIEKNTEEAICDMPTFKILTQYQGSQKKIEDSVQMQEEGLPAQENKKDTGESAWGMGSQENSQFVQEMCRTADEVAKKAFESYSSNPCRALIITDQEDLPKQKRVVRSPVKYMGTEHASKRRKREKGKKREDDEFLAPLKQIIGPFSEDPTENPPVEEIQKVKEYLEVGLLKNFTKNKTGRRYKKDEDRMTNKPFLVDTMKVESKTWLYDLFMNHQWITDKHVEVVMYYLGMKRVHYKLPQKYTTTGPFFLQILKRELDTISKGHYTYHKSAEQDNIVRKIIGANNYSLHWSKADYVYFPLNTGNHWVLLVLDIKQRKVRVYNSNARRGDSLRDIRSYYASITVLLPRIMDYHRVYELMGEEIMGERYLEVDPVEGCPQQDDGGNCGIYMLKMAEFLMVEMDMDAIYPEAIPLFREKMTTELVLYSQRRQAEKE</sequence>
<evidence type="ECO:0000256" key="2">
    <source>
        <dbReference type="ARBA" id="ARBA00022670"/>
    </source>
</evidence>
<gene>
    <name evidence="6" type="ORF">CEURO_LOCUS8369</name>
</gene>
<evidence type="ECO:0000256" key="3">
    <source>
        <dbReference type="ARBA" id="ARBA00022801"/>
    </source>
</evidence>
<name>A0A9P0Z154_CUSEU</name>
<keyword evidence="2" id="KW-0645">Protease</keyword>
<feature type="region of interest" description="Disordered" evidence="4">
    <location>
        <begin position="417"/>
        <end position="554"/>
    </location>
</feature>